<protein>
    <submittedName>
        <fullName evidence="1">24957_t:CDS:1</fullName>
    </submittedName>
</protein>
<proteinExistence type="predicted"/>
<comment type="caution">
    <text evidence="1">The sequence shown here is derived from an EMBL/GenBank/DDBJ whole genome shotgun (WGS) entry which is preliminary data.</text>
</comment>
<accession>A0ABN7WF17</accession>
<evidence type="ECO:0000313" key="1">
    <source>
        <dbReference type="EMBL" id="CAG8829831.1"/>
    </source>
</evidence>
<gene>
    <name evidence="1" type="ORF">GMARGA_LOCUS30088</name>
</gene>
<name>A0ABN7WF17_GIGMA</name>
<dbReference type="Proteomes" id="UP000789901">
    <property type="component" value="Unassembled WGS sequence"/>
</dbReference>
<keyword evidence="2" id="KW-1185">Reference proteome</keyword>
<sequence length="246" mass="29205">SNLLKYLEKIKESNDTTRFFYTLDEVQKFIAKQFQDSEDSSEQLDPSLVESVFPNQEFQSSTQNLEAAKKSFHQLANILILPLEYASGYYWKMQQIYLNTNKKKLTGCATVYLGCTQCEDRQWQRPENMPVKRRRNTIVTIDPQQQCALVQCSHQLAYEHPQYRQVEFPVVAKEWIRDKNTISRALKYMDTFNNMGLLMQRYIQRNKCIIRQQFLQADIHVPFNKSALINKKYLEEHQGFKVIYYV</sequence>
<feature type="non-terminal residue" evidence="1">
    <location>
        <position position="1"/>
    </location>
</feature>
<evidence type="ECO:0000313" key="2">
    <source>
        <dbReference type="Proteomes" id="UP000789901"/>
    </source>
</evidence>
<reference evidence="1 2" key="1">
    <citation type="submission" date="2021-06" db="EMBL/GenBank/DDBJ databases">
        <authorList>
            <person name="Kallberg Y."/>
            <person name="Tangrot J."/>
            <person name="Rosling A."/>
        </authorList>
    </citation>
    <scope>NUCLEOTIDE SEQUENCE [LARGE SCALE GENOMIC DNA]</scope>
    <source>
        <strain evidence="1 2">120-4 pot B 10/14</strain>
    </source>
</reference>
<organism evidence="1 2">
    <name type="scientific">Gigaspora margarita</name>
    <dbReference type="NCBI Taxonomy" id="4874"/>
    <lineage>
        <taxon>Eukaryota</taxon>
        <taxon>Fungi</taxon>
        <taxon>Fungi incertae sedis</taxon>
        <taxon>Mucoromycota</taxon>
        <taxon>Glomeromycotina</taxon>
        <taxon>Glomeromycetes</taxon>
        <taxon>Diversisporales</taxon>
        <taxon>Gigasporaceae</taxon>
        <taxon>Gigaspora</taxon>
    </lineage>
</organism>
<dbReference type="EMBL" id="CAJVQB010041760">
    <property type="protein sequence ID" value="CAG8829831.1"/>
    <property type="molecule type" value="Genomic_DNA"/>
</dbReference>